<keyword evidence="2" id="KW-0808">Transferase</keyword>
<dbReference type="Gene3D" id="3.40.50.2000">
    <property type="entry name" value="Glycogen Phosphorylase B"/>
    <property type="match status" value="1"/>
</dbReference>
<gene>
    <name evidence="2" type="ORF">E3D00_04550</name>
</gene>
<feature type="domain" description="Glycosyl transferase family 1" evidence="1">
    <location>
        <begin position="4"/>
        <end position="77"/>
    </location>
</feature>
<evidence type="ECO:0000313" key="3">
    <source>
        <dbReference type="Proteomes" id="UP000316313"/>
    </source>
</evidence>
<name>A0A4Y6UIM0_9PROT</name>
<dbReference type="KEGG" id="ssam:E3D00_04550"/>
<dbReference type="SUPFAM" id="SSF53756">
    <property type="entry name" value="UDP-Glycosyltransferase/glycogen phosphorylase"/>
    <property type="match status" value="1"/>
</dbReference>
<dbReference type="Proteomes" id="UP000316313">
    <property type="component" value="Chromosome"/>
</dbReference>
<dbReference type="GO" id="GO:0016757">
    <property type="term" value="F:glycosyltransferase activity"/>
    <property type="evidence" value="ECO:0007669"/>
    <property type="project" value="InterPro"/>
</dbReference>
<proteinExistence type="predicted"/>
<dbReference type="EMBL" id="CP038141">
    <property type="protein sequence ID" value="QDH16914.1"/>
    <property type="molecule type" value="Genomic_DNA"/>
</dbReference>
<sequence>MSMCSHSRMEGMCIAAHEAMVAGVPVLSTLVGELVYSVLDGKTGYHVQHGDYKGIAIRIEELARRPIDMHRMGSQARLFVLKRFSKESFLTRIQVIMDQLELQYVKRI</sequence>
<organism evidence="2 3">
    <name type="scientific">Swingsia samuiensis</name>
    <dbReference type="NCBI Taxonomy" id="1293412"/>
    <lineage>
        <taxon>Bacteria</taxon>
        <taxon>Pseudomonadati</taxon>
        <taxon>Pseudomonadota</taxon>
        <taxon>Alphaproteobacteria</taxon>
        <taxon>Acetobacterales</taxon>
        <taxon>Acetobacteraceae</taxon>
        <taxon>Swingsia</taxon>
    </lineage>
</organism>
<evidence type="ECO:0000259" key="1">
    <source>
        <dbReference type="Pfam" id="PF00534"/>
    </source>
</evidence>
<accession>A0A4Y6UIM0</accession>
<reference evidence="2 3" key="1">
    <citation type="submission" date="2019-03" db="EMBL/GenBank/DDBJ databases">
        <title>The complete genome sequence of Swingsia samuiensis NBRC107927(T).</title>
        <authorList>
            <person name="Chua K.-O."/>
            <person name="Chan K.-G."/>
            <person name="See-Too W.-S."/>
        </authorList>
    </citation>
    <scope>NUCLEOTIDE SEQUENCE [LARGE SCALE GENOMIC DNA]</scope>
    <source>
        <strain evidence="2 3">AH83</strain>
    </source>
</reference>
<dbReference type="Pfam" id="PF00534">
    <property type="entry name" value="Glycos_transf_1"/>
    <property type="match status" value="1"/>
</dbReference>
<dbReference type="AlphaFoldDB" id="A0A4Y6UIM0"/>
<protein>
    <submittedName>
        <fullName evidence="2">Glycosyltransferase</fullName>
    </submittedName>
</protein>
<dbReference type="InterPro" id="IPR001296">
    <property type="entry name" value="Glyco_trans_1"/>
</dbReference>
<evidence type="ECO:0000313" key="2">
    <source>
        <dbReference type="EMBL" id="QDH16914.1"/>
    </source>
</evidence>
<keyword evidence="3" id="KW-1185">Reference proteome</keyword>
<dbReference type="OrthoDB" id="529131at2"/>